<protein>
    <recommendedName>
        <fullName evidence="3">Calcineurin-like phosphoesterase domain-containing protein</fullName>
    </recommendedName>
</protein>
<dbReference type="OrthoDB" id="550558at2759"/>
<dbReference type="EMBL" id="KN837234">
    <property type="protein sequence ID" value="KIJ31928.1"/>
    <property type="molecule type" value="Genomic_DNA"/>
</dbReference>
<evidence type="ECO:0008006" key="3">
    <source>
        <dbReference type="Google" id="ProtNLM"/>
    </source>
</evidence>
<dbReference type="Proteomes" id="UP000054279">
    <property type="component" value="Unassembled WGS sequence"/>
</dbReference>
<dbReference type="HOGENOM" id="CLU_1384946_0_0_1"/>
<evidence type="ECO:0000313" key="1">
    <source>
        <dbReference type="EMBL" id="KIJ31928.1"/>
    </source>
</evidence>
<proteinExistence type="predicted"/>
<name>A0A0C9TPH6_SPHS4</name>
<dbReference type="AlphaFoldDB" id="A0A0C9TPH6"/>
<accession>A0A0C9TPH6</accession>
<sequence>MHIKIHLCKEAGIKWMSIEATENLVNEQAKAAERHHVQSQPAVPPAPHKWCRLQPRLQGVRLPHGGTKCHLAQGITMQAGLFDFFHKWPKHFEHVSFIMGNNEGYNSTYNFGDYCCWDGDTQDMAHKKVTMFQWWLHEWWQQGDQLGKFMFLHHMWYDMNSCATILECTLWNYILMSHAMDLICANLNDLKCAGVDA</sequence>
<evidence type="ECO:0000313" key="2">
    <source>
        <dbReference type="Proteomes" id="UP000054279"/>
    </source>
</evidence>
<organism evidence="1 2">
    <name type="scientific">Sphaerobolus stellatus (strain SS14)</name>
    <dbReference type="NCBI Taxonomy" id="990650"/>
    <lineage>
        <taxon>Eukaryota</taxon>
        <taxon>Fungi</taxon>
        <taxon>Dikarya</taxon>
        <taxon>Basidiomycota</taxon>
        <taxon>Agaricomycotina</taxon>
        <taxon>Agaricomycetes</taxon>
        <taxon>Phallomycetidae</taxon>
        <taxon>Geastrales</taxon>
        <taxon>Sphaerobolaceae</taxon>
        <taxon>Sphaerobolus</taxon>
    </lineage>
</organism>
<keyword evidence="2" id="KW-1185">Reference proteome</keyword>
<gene>
    <name evidence="1" type="ORF">M422DRAFT_266293</name>
</gene>
<reference evidence="1 2" key="1">
    <citation type="submission" date="2014-06" db="EMBL/GenBank/DDBJ databases">
        <title>Evolutionary Origins and Diversification of the Mycorrhizal Mutualists.</title>
        <authorList>
            <consortium name="DOE Joint Genome Institute"/>
            <consortium name="Mycorrhizal Genomics Consortium"/>
            <person name="Kohler A."/>
            <person name="Kuo A."/>
            <person name="Nagy L.G."/>
            <person name="Floudas D."/>
            <person name="Copeland A."/>
            <person name="Barry K.W."/>
            <person name="Cichocki N."/>
            <person name="Veneault-Fourrey C."/>
            <person name="LaButti K."/>
            <person name="Lindquist E.A."/>
            <person name="Lipzen A."/>
            <person name="Lundell T."/>
            <person name="Morin E."/>
            <person name="Murat C."/>
            <person name="Riley R."/>
            <person name="Ohm R."/>
            <person name="Sun H."/>
            <person name="Tunlid A."/>
            <person name="Henrissat B."/>
            <person name="Grigoriev I.V."/>
            <person name="Hibbett D.S."/>
            <person name="Martin F."/>
        </authorList>
    </citation>
    <scope>NUCLEOTIDE SEQUENCE [LARGE SCALE GENOMIC DNA]</scope>
    <source>
        <strain evidence="1 2">SS14</strain>
    </source>
</reference>